<sequence length="771" mass="86123">MWLAKLKSKKAQYSLLGVIFTIAISLICISTVIIGVSKTFALNYYMGDSTPDIQVITLNDSVVNKTDSWFKSKGEKVRNYKKSDMFSVSTNLSFNNKENDTLMSYVVPMKSIEDLSNKMEIVEGDKTQKSPRKGEIWISATTANLNNIKVGDKAKIVDNKGKAHEYKVSAIINDSNQASTSVGILYVYVNEYERDALSALPQAKMITMNCDGDSSKVSQELVDYYINEPIGGFVLDKSLYIISAMTATSLLGGLSLMAAIVLVIVLILILKVNIKNNILKEYKSIGIYKCMGYSSKKIRSIYLYSYGVVSIISSLIGLLIAIPLVSYICNIAFKNLGEYKFDLMSLAIMITVLIIFNLIVYITLFMSLKCINKIKPIEAINIGLTSSKEKLKKSLIKNNSSSLCMAINDIFKYKKNNFIILIIFVLVFYMSTLFLNISYTMLNLDSELYKIFGTANSDMVISAPSDIEDSIKEIKEYIDKDDRVENYYLWDVVAKTKVGIDSKKYDVIGGMVAATVYNEFNEKDFSILKGMNPRNNKEVSVSLDIMKRNNLKIGDYITLNVEGKSKEFLIVGTYKSMMNGGQSVRLTNDALAGESNGNIAFIKLKNIDDYENLKKDIDSKFDSIIIDKVYEALKDAASQVVETSVPISIILLVGVLIFGIVNIVNILITNNLDNRKNYGIMKSLGFTSQYIKRRNNYRIMILAVLGALIGVGITRFTSSQLLEIALGFNIFDFNTSMTLGLVGITFVLIILTMYICNKSINKISTVDLIKE</sequence>
<evidence type="ECO:0000256" key="6">
    <source>
        <dbReference type="SAM" id="Phobius"/>
    </source>
</evidence>
<feature type="transmembrane region" description="Helical" evidence="6">
    <location>
        <begin position="346"/>
        <end position="368"/>
    </location>
</feature>
<protein>
    <submittedName>
        <fullName evidence="8">ABC transport system permease protein</fullName>
    </submittedName>
</protein>
<feature type="transmembrane region" description="Helical" evidence="6">
    <location>
        <begin position="12"/>
        <end position="36"/>
    </location>
</feature>
<comment type="caution">
    <text evidence="8">The sequence shown here is derived from an EMBL/GenBank/DDBJ whole genome shotgun (WGS) entry which is preliminary data.</text>
</comment>
<dbReference type="PANTHER" id="PTHR30287">
    <property type="entry name" value="MEMBRANE COMPONENT OF PREDICTED ABC SUPERFAMILY METABOLITE UPTAKE TRANSPORTER"/>
    <property type="match status" value="1"/>
</dbReference>
<evidence type="ECO:0000259" key="7">
    <source>
        <dbReference type="Pfam" id="PF02687"/>
    </source>
</evidence>
<evidence type="ECO:0000256" key="3">
    <source>
        <dbReference type="ARBA" id="ARBA00022692"/>
    </source>
</evidence>
<feature type="transmembrane region" description="Helical" evidence="6">
    <location>
        <begin position="301"/>
        <end position="326"/>
    </location>
</feature>
<feature type="transmembrane region" description="Helical" evidence="6">
    <location>
        <begin position="737"/>
        <end position="756"/>
    </location>
</feature>
<dbReference type="InterPro" id="IPR003838">
    <property type="entry name" value="ABC3_permease_C"/>
</dbReference>
<reference evidence="8 9" key="1">
    <citation type="submission" date="2023-07" db="EMBL/GenBank/DDBJ databases">
        <title>Genomic Encyclopedia of Type Strains, Phase IV (KMG-IV): sequencing the most valuable type-strain genomes for metagenomic binning, comparative biology and taxonomic classification.</title>
        <authorList>
            <person name="Goeker M."/>
        </authorList>
    </citation>
    <scope>NUCLEOTIDE SEQUENCE [LARGE SCALE GENOMIC DNA]</scope>
    <source>
        <strain evidence="8 9">DSM 15049</strain>
    </source>
</reference>
<accession>A0ABU0MZP2</accession>
<feature type="transmembrane region" description="Helical" evidence="6">
    <location>
        <begin position="647"/>
        <end position="668"/>
    </location>
</feature>
<keyword evidence="3 6" id="KW-0812">Transmembrane</keyword>
<evidence type="ECO:0000256" key="1">
    <source>
        <dbReference type="ARBA" id="ARBA00004651"/>
    </source>
</evidence>
<evidence type="ECO:0000313" key="9">
    <source>
        <dbReference type="Proteomes" id="UP001232584"/>
    </source>
</evidence>
<keyword evidence="5 6" id="KW-0472">Membrane</keyword>
<dbReference type="Proteomes" id="UP001232584">
    <property type="component" value="Unassembled WGS sequence"/>
</dbReference>
<evidence type="ECO:0000256" key="4">
    <source>
        <dbReference type="ARBA" id="ARBA00022989"/>
    </source>
</evidence>
<feature type="domain" description="ABC3 transporter permease C-terminal" evidence="7">
    <location>
        <begin position="257"/>
        <end position="374"/>
    </location>
</feature>
<dbReference type="Pfam" id="PF02687">
    <property type="entry name" value="FtsX"/>
    <property type="match status" value="2"/>
</dbReference>
<feature type="transmembrane region" description="Helical" evidence="6">
    <location>
        <begin position="250"/>
        <end position="270"/>
    </location>
</feature>
<dbReference type="PANTHER" id="PTHR30287:SF2">
    <property type="entry name" value="BLL1001 PROTEIN"/>
    <property type="match status" value="1"/>
</dbReference>
<keyword evidence="2" id="KW-1003">Cell membrane</keyword>
<proteinExistence type="predicted"/>
<feature type="transmembrane region" description="Helical" evidence="6">
    <location>
        <begin position="418"/>
        <end position="442"/>
    </location>
</feature>
<dbReference type="InterPro" id="IPR038766">
    <property type="entry name" value="Membrane_comp_ABC_pdt"/>
</dbReference>
<evidence type="ECO:0000256" key="2">
    <source>
        <dbReference type="ARBA" id="ARBA00022475"/>
    </source>
</evidence>
<name>A0ABU0MZP2_9FIRM</name>
<feature type="transmembrane region" description="Helical" evidence="6">
    <location>
        <begin position="699"/>
        <end position="717"/>
    </location>
</feature>
<evidence type="ECO:0000256" key="5">
    <source>
        <dbReference type="ARBA" id="ARBA00023136"/>
    </source>
</evidence>
<keyword evidence="9" id="KW-1185">Reference proteome</keyword>
<dbReference type="EMBL" id="JAUSWG010000005">
    <property type="protein sequence ID" value="MDQ0556381.1"/>
    <property type="molecule type" value="Genomic_DNA"/>
</dbReference>
<evidence type="ECO:0000313" key="8">
    <source>
        <dbReference type="EMBL" id="MDQ0556381.1"/>
    </source>
</evidence>
<organism evidence="8 9">
    <name type="scientific">Paraclostridium ghonii</name>
    <dbReference type="NCBI Taxonomy" id="29358"/>
    <lineage>
        <taxon>Bacteria</taxon>
        <taxon>Bacillati</taxon>
        <taxon>Bacillota</taxon>
        <taxon>Clostridia</taxon>
        <taxon>Peptostreptococcales</taxon>
        <taxon>Peptostreptococcaceae</taxon>
        <taxon>Paraclostridium</taxon>
    </lineage>
</organism>
<keyword evidence="4 6" id="KW-1133">Transmembrane helix</keyword>
<dbReference type="RefSeq" id="WP_307505454.1">
    <property type="nucleotide sequence ID" value="NZ_BAAACE010000021.1"/>
</dbReference>
<gene>
    <name evidence="8" type="ORF">QOZ92_001495</name>
</gene>
<comment type="subcellular location">
    <subcellularLocation>
        <location evidence="1">Cell membrane</location>
        <topology evidence="1">Multi-pass membrane protein</topology>
    </subcellularLocation>
</comment>
<feature type="domain" description="ABC3 transporter permease C-terminal" evidence="7">
    <location>
        <begin position="649"/>
        <end position="753"/>
    </location>
</feature>